<keyword evidence="3 9" id="KW-0813">Transport</keyword>
<evidence type="ECO:0000256" key="1">
    <source>
        <dbReference type="ARBA" id="ARBA00004429"/>
    </source>
</evidence>
<comment type="subcellular location">
    <subcellularLocation>
        <location evidence="1">Cell inner membrane</location>
        <topology evidence="1">Multi-pass membrane protein</topology>
    </subcellularLocation>
    <subcellularLocation>
        <location evidence="9">Cell membrane</location>
        <topology evidence="9">Multi-pass membrane protein</topology>
    </subcellularLocation>
</comment>
<protein>
    <recommendedName>
        <fullName evidence="10">ABC transmembrane type-1 domain-containing protein</fullName>
    </recommendedName>
</protein>
<feature type="transmembrane region" description="Helical" evidence="9">
    <location>
        <begin position="150"/>
        <end position="172"/>
    </location>
</feature>
<evidence type="ECO:0000256" key="8">
    <source>
        <dbReference type="ARBA" id="ARBA00023136"/>
    </source>
</evidence>
<dbReference type="OrthoDB" id="3181282at2"/>
<organism evidence="11 12">
    <name type="scientific">Helicobacter macacae MIT 99-5501</name>
    <dbReference type="NCBI Taxonomy" id="1357400"/>
    <lineage>
        <taxon>Bacteria</taxon>
        <taxon>Pseudomonadati</taxon>
        <taxon>Campylobacterota</taxon>
        <taxon>Epsilonproteobacteria</taxon>
        <taxon>Campylobacterales</taxon>
        <taxon>Helicobacteraceae</taxon>
        <taxon>Helicobacter</taxon>
    </lineage>
</organism>
<dbReference type="PANTHER" id="PTHR30614:SF37">
    <property type="entry name" value="AMINO-ACID ABC TRANSPORTER PERMEASE PROTEIN YHDX-RELATED"/>
    <property type="match status" value="1"/>
</dbReference>
<dbReference type="Gene3D" id="1.10.3720.10">
    <property type="entry name" value="MetI-like"/>
    <property type="match status" value="1"/>
</dbReference>
<dbReference type="InterPro" id="IPR035906">
    <property type="entry name" value="MetI-like_sf"/>
</dbReference>
<dbReference type="eggNOG" id="COG0765">
    <property type="taxonomic scope" value="Bacteria"/>
</dbReference>
<dbReference type="EMBL" id="AZJI01000004">
    <property type="protein sequence ID" value="ETD24034.1"/>
    <property type="molecule type" value="Genomic_DNA"/>
</dbReference>
<proteinExistence type="inferred from homology"/>
<evidence type="ECO:0000259" key="10">
    <source>
        <dbReference type="PROSITE" id="PS50928"/>
    </source>
</evidence>
<evidence type="ECO:0000256" key="2">
    <source>
        <dbReference type="ARBA" id="ARBA00010072"/>
    </source>
</evidence>
<feature type="transmembrane region" description="Helical" evidence="9">
    <location>
        <begin position="20"/>
        <end position="43"/>
    </location>
</feature>
<dbReference type="Pfam" id="PF00528">
    <property type="entry name" value="BPD_transp_1"/>
    <property type="match status" value="1"/>
</dbReference>
<gene>
    <name evidence="11" type="ORF">HMPREF2086_00781</name>
</gene>
<evidence type="ECO:0000256" key="3">
    <source>
        <dbReference type="ARBA" id="ARBA00022448"/>
    </source>
</evidence>
<dbReference type="InterPro" id="IPR043429">
    <property type="entry name" value="ArtM/GltK/GlnP/TcyL/YhdX-like"/>
</dbReference>
<dbReference type="GO" id="GO:0043190">
    <property type="term" value="C:ATP-binding cassette (ABC) transporter complex"/>
    <property type="evidence" value="ECO:0007669"/>
    <property type="project" value="InterPro"/>
</dbReference>
<dbReference type="PANTHER" id="PTHR30614">
    <property type="entry name" value="MEMBRANE COMPONENT OF AMINO ACID ABC TRANSPORTER"/>
    <property type="match status" value="1"/>
</dbReference>
<feature type="transmembrane region" description="Helical" evidence="9">
    <location>
        <begin position="201"/>
        <end position="225"/>
    </location>
</feature>
<evidence type="ECO:0000256" key="5">
    <source>
        <dbReference type="ARBA" id="ARBA00022692"/>
    </source>
</evidence>
<keyword evidence="5 9" id="KW-0812">Transmembrane</keyword>
<dbReference type="InterPro" id="IPR010065">
    <property type="entry name" value="AA_ABC_transptr_permease_3TM"/>
</dbReference>
<dbReference type="PROSITE" id="PS50928">
    <property type="entry name" value="ABC_TM1"/>
    <property type="match status" value="1"/>
</dbReference>
<comment type="caution">
    <text evidence="11">The sequence shown here is derived from an EMBL/GenBank/DDBJ whole genome shotgun (WGS) entry which is preliminary data.</text>
</comment>
<name>V8C9K6_9HELI</name>
<dbReference type="NCBIfam" id="TIGR01726">
    <property type="entry name" value="HEQRo_perm_3TM"/>
    <property type="match status" value="1"/>
</dbReference>
<sequence>MLDFDFMISHISLVQKGLILTLEISALGILLSLIIGLFCAIGLSEAQREKALNTQKSKTSYLLKCLEIFIKIYVEIARNTPLLIQLFFLYFALPKVGIKLEAFSCAVIGLAFLGGGYMCEAFRAGLTSISTSQIHSSLSLGLSRAQIVRYILLPQALVIAMPALSANVIFLIKETSVVGILALADVLYNAKDMIDIYGKTYEALCLLIGAYLVVLLPLSIIFGALESHLRKKM</sequence>
<dbReference type="GO" id="GO:0022857">
    <property type="term" value="F:transmembrane transporter activity"/>
    <property type="evidence" value="ECO:0007669"/>
    <property type="project" value="InterPro"/>
</dbReference>
<accession>V8C9K6</accession>
<keyword evidence="8 9" id="KW-0472">Membrane</keyword>
<evidence type="ECO:0000313" key="11">
    <source>
        <dbReference type="EMBL" id="ETD24034.1"/>
    </source>
</evidence>
<dbReference type="Proteomes" id="UP000018731">
    <property type="component" value="Unassembled WGS sequence"/>
</dbReference>
<evidence type="ECO:0000256" key="4">
    <source>
        <dbReference type="ARBA" id="ARBA00022475"/>
    </source>
</evidence>
<dbReference type="STRING" id="1357400.HMPREF2086_00781"/>
<keyword evidence="4" id="KW-1003">Cell membrane</keyword>
<keyword evidence="6" id="KW-0029">Amino-acid transport</keyword>
<evidence type="ECO:0000256" key="9">
    <source>
        <dbReference type="RuleBase" id="RU363032"/>
    </source>
</evidence>
<dbReference type="SUPFAM" id="SSF161098">
    <property type="entry name" value="MetI-like"/>
    <property type="match status" value="1"/>
</dbReference>
<dbReference type="InterPro" id="IPR000515">
    <property type="entry name" value="MetI-like"/>
</dbReference>
<dbReference type="HOGENOM" id="CLU_019602_1_0_7"/>
<feature type="domain" description="ABC transmembrane type-1" evidence="10">
    <location>
        <begin position="18"/>
        <end position="222"/>
    </location>
</feature>
<evidence type="ECO:0000256" key="7">
    <source>
        <dbReference type="ARBA" id="ARBA00022989"/>
    </source>
</evidence>
<keyword evidence="7 9" id="KW-1133">Transmembrane helix</keyword>
<comment type="similarity">
    <text evidence="2">Belongs to the binding-protein-dependent transport system permease family. HisMQ subfamily.</text>
</comment>
<reference evidence="11 12" key="1">
    <citation type="journal article" date="2014" name="Genome Announc.">
        <title>Draft genome sequences of six enterohepatic helicobacter species isolated from humans and one from rhesus macaques.</title>
        <authorList>
            <person name="Shen Z."/>
            <person name="Sheh A."/>
            <person name="Young S.K."/>
            <person name="Abouelliel A."/>
            <person name="Ward D.V."/>
            <person name="Earl A.M."/>
            <person name="Fox J.G."/>
        </authorList>
    </citation>
    <scope>NUCLEOTIDE SEQUENCE [LARGE SCALE GENOMIC DNA]</scope>
    <source>
        <strain evidence="11 12">MIT 99-5501</strain>
    </source>
</reference>
<dbReference type="RefSeq" id="WP_023927505.1">
    <property type="nucleotide sequence ID" value="NZ_KI669454.1"/>
</dbReference>
<dbReference type="GO" id="GO:0006865">
    <property type="term" value="P:amino acid transport"/>
    <property type="evidence" value="ECO:0007669"/>
    <property type="project" value="UniProtKB-KW"/>
</dbReference>
<dbReference type="PATRIC" id="fig|1357400.3.peg.1076"/>
<dbReference type="AlphaFoldDB" id="V8C9K6"/>
<dbReference type="CDD" id="cd06261">
    <property type="entry name" value="TM_PBP2"/>
    <property type="match status" value="1"/>
</dbReference>
<evidence type="ECO:0000256" key="6">
    <source>
        <dbReference type="ARBA" id="ARBA00022970"/>
    </source>
</evidence>
<evidence type="ECO:0000313" key="12">
    <source>
        <dbReference type="Proteomes" id="UP000018731"/>
    </source>
</evidence>
<keyword evidence="12" id="KW-1185">Reference proteome</keyword>